<sequence length="644" mass="69215">MNCLVVGAGSVAREYVAGVADTDLTVTGVCDLDRERASALAADLDATAYTDLDAMLAAESAPLVVNLTSHEAHAPVTRTCLDADRHVFSEKPLAMDAATAADLVSLARDRTLALGCAPANPAGDVQRHARTLLADGRLGDVQFVTATANVGRVGAWHDRPDSFLRVGPLYDGGVYPLTLLVAWFGRVERVRRADALPLWPGDADPDESYTDAPHVEATLEFADGPTVALRASFYVDHRSREFYGLECHGDDGTLYLDDTGALAAEESAVTVRGGDREPTTAPHPVPRREQSRLEAVERLADSVRQGTPDRTTACRGAHVVAVCNAVEAAAETGGGEAVETDAPAGTCPKRVWRPEPSTADRALHLPPVGFGCSRYRHGDYVTPALGAAVDAGYRLFDTAELYGNEWRLGDLLADGPDRDTVFLLGKPWRTNHGPGHLERACRSSLAELGADAFDCYALHWPGAWEHTGPLSQLSKKPVAEQERVTFPTDENGDPARASHTLLDTWRRMEALVDEGLARTLGLCNVTLPQLAAVADEARIPPALVQVESNPYAPRHTLVRWCHRHGIRVVAHSPLSTALRDDSVVRSVADRHDIAPTTALLAWQVQRGVVPIPTTTDPAHATANLAAARHRLDEQGMAQLDGLVR</sequence>
<protein>
    <submittedName>
        <fullName evidence="5">Alcohol dehydrogenase</fullName>
    </submittedName>
</protein>
<comment type="caution">
    <text evidence="5">The sequence shown here is derived from an EMBL/GenBank/DDBJ whole genome shotgun (WGS) entry which is preliminary data.</text>
</comment>
<evidence type="ECO:0000313" key="6">
    <source>
        <dbReference type="Proteomes" id="UP000270581"/>
    </source>
</evidence>
<feature type="domain" description="GFO/IDH/MocA-like oxidoreductase" evidence="4">
    <location>
        <begin position="127"/>
        <end position="254"/>
    </location>
</feature>
<dbReference type="PRINTS" id="PR00069">
    <property type="entry name" value="ALDKETRDTASE"/>
</dbReference>
<dbReference type="GO" id="GO:0000166">
    <property type="term" value="F:nucleotide binding"/>
    <property type="evidence" value="ECO:0007669"/>
    <property type="project" value="InterPro"/>
</dbReference>
<name>A0AAJ4UVI3_9EURY</name>
<dbReference type="Gene3D" id="3.30.360.10">
    <property type="entry name" value="Dihydrodipicolinate Reductase, domain 2"/>
    <property type="match status" value="1"/>
</dbReference>
<dbReference type="Pfam" id="PF01408">
    <property type="entry name" value="GFO_IDH_MocA"/>
    <property type="match status" value="1"/>
</dbReference>
<dbReference type="PROSITE" id="PS00798">
    <property type="entry name" value="ALDOKETO_REDUCTASE_1"/>
    <property type="match status" value="1"/>
</dbReference>
<dbReference type="InterPro" id="IPR036291">
    <property type="entry name" value="NAD(P)-bd_dom_sf"/>
</dbReference>
<dbReference type="Proteomes" id="UP000270581">
    <property type="component" value="Unassembled WGS sequence"/>
</dbReference>
<dbReference type="GO" id="GO:0016491">
    <property type="term" value="F:oxidoreductase activity"/>
    <property type="evidence" value="ECO:0007669"/>
    <property type="project" value="InterPro"/>
</dbReference>
<reference evidence="5 6" key="1">
    <citation type="submission" date="2018-11" db="EMBL/GenBank/DDBJ databases">
        <title>Genome sequences of Natronomonas sp. CBA1133.</title>
        <authorList>
            <person name="Roh S.W."/>
            <person name="Cha I.-T."/>
        </authorList>
    </citation>
    <scope>NUCLEOTIDE SEQUENCE [LARGE SCALE GENOMIC DNA]</scope>
    <source>
        <strain evidence="5 6">CBA1133</strain>
    </source>
</reference>
<dbReference type="Gene3D" id="3.40.50.720">
    <property type="entry name" value="NAD(P)-binding Rossmann-like Domain"/>
    <property type="match status" value="1"/>
</dbReference>
<evidence type="ECO:0000259" key="4">
    <source>
        <dbReference type="Pfam" id="PF22725"/>
    </source>
</evidence>
<dbReference type="AlphaFoldDB" id="A0AAJ4UVI3"/>
<accession>A0AAJ4UVI3</accession>
<dbReference type="Gene3D" id="3.20.20.100">
    <property type="entry name" value="NADP-dependent oxidoreductase domain"/>
    <property type="match status" value="1"/>
</dbReference>
<dbReference type="InterPro" id="IPR020471">
    <property type="entry name" value="AKR"/>
</dbReference>
<dbReference type="InterPro" id="IPR000683">
    <property type="entry name" value="Gfo/Idh/MocA-like_OxRdtase_N"/>
</dbReference>
<feature type="region of interest" description="Disordered" evidence="1">
    <location>
        <begin position="268"/>
        <end position="290"/>
    </location>
</feature>
<dbReference type="InterPro" id="IPR018170">
    <property type="entry name" value="Aldo/ket_reductase_CS"/>
</dbReference>
<dbReference type="Pfam" id="PF00248">
    <property type="entry name" value="Aldo_ket_red"/>
    <property type="match status" value="1"/>
</dbReference>
<dbReference type="PANTHER" id="PTHR11732">
    <property type="entry name" value="ALDO/KETO REDUCTASE"/>
    <property type="match status" value="1"/>
</dbReference>
<dbReference type="InterPro" id="IPR036812">
    <property type="entry name" value="NAD(P)_OxRdtase_dom_sf"/>
</dbReference>
<feature type="domain" description="NADP-dependent oxidoreductase" evidence="2">
    <location>
        <begin position="379"/>
        <end position="642"/>
    </location>
</feature>
<organism evidence="5 6">
    <name type="scientific">Halosegnis longus</name>
    <dbReference type="NCBI Taxonomy" id="2216012"/>
    <lineage>
        <taxon>Archaea</taxon>
        <taxon>Methanobacteriati</taxon>
        <taxon>Methanobacteriota</taxon>
        <taxon>Stenosarchaea group</taxon>
        <taxon>Halobacteria</taxon>
        <taxon>Halobacteriales</taxon>
        <taxon>Natronomonadaceae</taxon>
        <taxon>Halosegnis</taxon>
    </lineage>
</organism>
<dbReference type="Pfam" id="PF22725">
    <property type="entry name" value="GFO_IDH_MocA_C3"/>
    <property type="match status" value="1"/>
</dbReference>
<feature type="domain" description="Gfo/Idh/MocA-like oxidoreductase N-terminal" evidence="3">
    <location>
        <begin position="1"/>
        <end position="112"/>
    </location>
</feature>
<dbReference type="InterPro" id="IPR055170">
    <property type="entry name" value="GFO_IDH_MocA-like_dom"/>
</dbReference>
<dbReference type="RefSeq" id="WP_123123919.1">
    <property type="nucleotide sequence ID" value="NZ_QKNW01000001.1"/>
</dbReference>
<keyword evidence="6" id="KW-1185">Reference proteome</keyword>
<evidence type="ECO:0000313" key="5">
    <source>
        <dbReference type="EMBL" id="RNJ26017.1"/>
    </source>
</evidence>
<evidence type="ECO:0000256" key="1">
    <source>
        <dbReference type="SAM" id="MobiDB-lite"/>
    </source>
</evidence>
<dbReference type="InterPro" id="IPR023210">
    <property type="entry name" value="NADP_OxRdtase_dom"/>
</dbReference>
<dbReference type="CDD" id="cd19071">
    <property type="entry name" value="AKR_AKR1-5-like"/>
    <property type="match status" value="1"/>
</dbReference>
<dbReference type="SUPFAM" id="SSF55347">
    <property type="entry name" value="Glyceraldehyde-3-phosphate dehydrogenase-like, C-terminal domain"/>
    <property type="match status" value="1"/>
</dbReference>
<dbReference type="SUPFAM" id="SSF51735">
    <property type="entry name" value="NAD(P)-binding Rossmann-fold domains"/>
    <property type="match status" value="1"/>
</dbReference>
<proteinExistence type="predicted"/>
<evidence type="ECO:0000259" key="2">
    <source>
        <dbReference type="Pfam" id="PF00248"/>
    </source>
</evidence>
<gene>
    <name evidence="5" type="ORF">Nmn1133_04505</name>
</gene>
<dbReference type="SUPFAM" id="SSF51430">
    <property type="entry name" value="NAD(P)-linked oxidoreductase"/>
    <property type="match status" value="1"/>
</dbReference>
<evidence type="ECO:0000259" key="3">
    <source>
        <dbReference type="Pfam" id="PF01408"/>
    </source>
</evidence>
<dbReference type="EMBL" id="RJJC01000001">
    <property type="protein sequence ID" value="RNJ26017.1"/>
    <property type="molecule type" value="Genomic_DNA"/>
</dbReference>